<dbReference type="EMBL" id="CP163435">
    <property type="protein sequence ID" value="XDQ25145.1"/>
    <property type="molecule type" value="Genomic_DNA"/>
</dbReference>
<dbReference type="RefSeq" id="WP_369232426.1">
    <property type="nucleotide sequence ID" value="NZ_CP163435.1"/>
</dbReference>
<reference evidence="3" key="1">
    <citation type="submission" date="2024-07" db="EMBL/GenBank/DDBJ databases">
        <authorList>
            <person name="Yu S.T."/>
        </authorList>
    </citation>
    <scope>NUCLEOTIDE SEQUENCE</scope>
    <source>
        <strain evidence="3">R21</strain>
    </source>
</reference>
<evidence type="ECO:0000259" key="2">
    <source>
        <dbReference type="Pfam" id="PF20005"/>
    </source>
</evidence>
<feature type="domain" description="FtsH ternary system" evidence="2">
    <location>
        <begin position="72"/>
        <end position="491"/>
    </location>
</feature>
<evidence type="ECO:0000256" key="1">
    <source>
        <dbReference type="SAM" id="MobiDB-lite"/>
    </source>
</evidence>
<feature type="region of interest" description="Disordered" evidence="1">
    <location>
        <begin position="1"/>
        <end position="67"/>
    </location>
</feature>
<gene>
    <name evidence="3" type="ORF">AB5J56_10830</name>
</gene>
<protein>
    <recommendedName>
        <fullName evidence="2">FtsH ternary system domain-containing protein</fullName>
    </recommendedName>
</protein>
<organism evidence="3">
    <name type="scientific">Streptomyces sp. R21</name>
    <dbReference type="NCBI Taxonomy" id="3238627"/>
    <lineage>
        <taxon>Bacteria</taxon>
        <taxon>Bacillati</taxon>
        <taxon>Actinomycetota</taxon>
        <taxon>Actinomycetes</taxon>
        <taxon>Kitasatosporales</taxon>
        <taxon>Streptomycetaceae</taxon>
        <taxon>Streptomyces</taxon>
    </lineage>
</organism>
<sequence>MARRRRGSQPQPPGQPPGDGGRHQRPPTGGIQPVDGGMPPLPPALPRPRLRAVEPPPPRIPVPVQPPNPEARAASWFRTASAALAYAGQLPGDDRGAGVRCFREPDGRGWWVMADLSLEAVREMSAATGGRVHVEVAGVLVRDRGWGAPPTRTAPSGRAVPLDALVAVQLMDLIRAAGLRTVAPVPLREAVLFLPGPQVPTVVRRALDLGLYVRFRTVSLTPLFSEPSAPETPVVTYEVRLTAEGEAVLPGSLVMALERDPFTLVCRRSGDSLLMQHRRSSPLADRRLEALAGSGVWLLADSVHGCARLRALGDFCDGAALVTRSEDCPLTNVTTELVGGEEAALAPAPTPVTVVRARTPRAAVDAVLLDADDCALLPALLQGRPLADAALLTEGRDRFLLTAPGGVLEQLPVGESLYCLGPGTLFLPLGHRTQPLLPPTARKRLFHADAATAVVLQPQSTLVFDLTLRRPVWDIWAGPLPEVDVQLPAEAADGLSIVADLLTPERTKPPAPPRALDRILRRPGPGLPRTWRDDAYDAELAGDLEYAADLHLRNHNPLGAARLLERAAQQDTLPR</sequence>
<name>A0AB39P5U8_9ACTN</name>
<dbReference type="InterPro" id="IPR045486">
    <property type="entry name" value="fvmX7"/>
</dbReference>
<dbReference type="Pfam" id="PF20005">
    <property type="entry name" value="fvmX7"/>
    <property type="match status" value="1"/>
</dbReference>
<evidence type="ECO:0000313" key="3">
    <source>
        <dbReference type="EMBL" id="XDQ25145.1"/>
    </source>
</evidence>
<accession>A0AB39P5U8</accession>
<feature type="compositionally biased region" description="Pro residues" evidence="1">
    <location>
        <begin position="54"/>
        <end position="67"/>
    </location>
</feature>
<dbReference type="AlphaFoldDB" id="A0AB39P5U8"/>
<proteinExistence type="predicted"/>